<evidence type="ECO:0000313" key="1">
    <source>
        <dbReference type="EMBL" id="MFC5429838.1"/>
    </source>
</evidence>
<reference evidence="2" key="1">
    <citation type="journal article" date="2019" name="Int. J. Syst. Evol. Microbiol.">
        <title>The Global Catalogue of Microorganisms (GCM) 10K type strain sequencing project: providing services to taxonomists for standard genome sequencing and annotation.</title>
        <authorList>
            <consortium name="The Broad Institute Genomics Platform"/>
            <consortium name="The Broad Institute Genome Sequencing Center for Infectious Disease"/>
            <person name="Wu L."/>
            <person name="Ma J."/>
        </authorList>
    </citation>
    <scope>NUCLEOTIDE SEQUENCE [LARGE SCALE GENOMIC DNA]</scope>
    <source>
        <strain evidence="2">CCUG 56042</strain>
    </source>
</reference>
<dbReference type="Proteomes" id="UP001596103">
    <property type="component" value="Unassembled WGS sequence"/>
</dbReference>
<gene>
    <name evidence="1" type="ORF">ACFPTO_13675</name>
</gene>
<keyword evidence="2" id="KW-1185">Reference proteome</keyword>
<name>A0ABW0J9Y4_9BURK</name>
<sequence length="65" mass="7693">MNENNRIAFLVARDGMSATTEWVRRTMIIYRQAVLTKGHYANGHQYRREFILAYCAFKKWLGRPA</sequence>
<evidence type="ECO:0000313" key="2">
    <source>
        <dbReference type="Proteomes" id="UP001596103"/>
    </source>
</evidence>
<accession>A0ABW0J9Y4</accession>
<dbReference type="EMBL" id="JBHSMP010000016">
    <property type="protein sequence ID" value="MFC5429838.1"/>
    <property type="molecule type" value="Genomic_DNA"/>
</dbReference>
<protein>
    <submittedName>
        <fullName evidence="1">Uncharacterized protein</fullName>
    </submittedName>
</protein>
<proteinExistence type="predicted"/>
<comment type="caution">
    <text evidence="1">The sequence shown here is derived from an EMBL/GenBank/DDBJ whole genome shotgun (WGS) entry which is preliminary data.</text>
</comment>
<organism evidence="1 2">
    <name type="scientific">Paraburkholderia denitrificans</name>
    <dbReference type="NCBI Taxonomy" id="694025"/>
    <lineage>
        <taxon>Bacteria</taxon>
        <taxon>Pseudomonadati</taxon>
        <taxon>Pseudomonadota</taxon>
        <taxon>Betaproteobacteria</taxon>
        <taxon>Burkholderiales</taxon>
        <taxon>Burkholderiaceae</taxon>
        <taxon>Paraburkholderia</taxon>
    </lineage>
</organism>
<dbReference type="RefSeq" id="WP_377711869.1">
    <property type="nucleotide sequence ID" value="NZ_JBHSMP010000016.1"/>
</dbReference>